<dbReference type="AlphaFoldDB" id="A0AAE9W6W4"/>
<dbReference type="RefSeq" id="XP_056034828.1">
    <property type="nucleotide sequence ID" value="XM_056179097.1"/>
</dbReference>
<evidence type="ECO:0000256" key="1">
    <source>
        <dbReference type="SAM" id="MobiDB-lite"/>
    </source>
</evidence>
<protein>
    <submittedName>
        <fullName evidence="2">MIS12/MIND complex Mis14/Nsl1</fullName>
    </submittedName>
</protein>
<dbReference type="GO" id="GO:0000070">
    <property type="term" value="P:mitotic sister chromatid segregation"/>
    <property type="evidence" value="ECO:0007669"/>
    <property type="project" value="InterPro"/>
</dbReference>
<sequence>MESNNDDSSLPKVMLDSIQDYSYVKSVFRHAIQKSLEIHLPEQASRETGKGKEDHLRVRVKEMLNELIESTFTTVQDNITINGFDAKSALQDPQSSDQIEPFDLALRSRVQQLFNDVEDAQVRVAKYRKYVPVQYESAFSKSLNEQLAALEKFKNNPAAEDEHPASDALQNDGPPIDIDRYEQTIAKIAFLKKSIPKVTAQLEKAI</sequence>
<proteinExistence type="predicted"/>
<evidence type="ECO:0000313" key="3">
    <source>
        <dbReference type="Proteomes" id="UP001212411"/>
    </source>
</evidence>
<feature type="region of interest" description="Disordered" evidence="1">
    <location>
        <begin position="157"/>
        <end position="176"/>
    </location>
</feature>
<dbReference type="PANTHER" id="PTHR31749:SF3">
    <property type="entry name" value="KINETOCHORE-ASSOCIATED PROTEIN NSL1 HOMOLOG"/>
    <property type="match status" value="1"/>
</dbReference>
<name>A0AAE9W6W4_9SCHI</name>
<dbReference type="Pfam" id="PF08641">
    <property type="entry name" value="Mis14"/>
    <property type="match status" value="1"/>
</dbReference>
<dbReference type="PANTHER" id="PTHR31749">
    <property type="entry name" value="KINETOCHORE-ASSOCIATED PROTEIN NSL1 HOMOLOG"/>
    <property type="match status" value="1"/>
</dbReference>
<dbReference type="GeneID" id="80873786"/>
<gene>
    <name evidence="2" type="primary">mis14</name>
    <name evidence="2" type="ORF">SOMG_00303</name>
</gene>
<dbReference type="Proteomes" id="UP001212411">
    <property type="component" value="Chromosome 1"/>
</dbReference>
<evidence type="ECO:0000313" key="2">
    <source>
        <dbReference type="EMBL" id="WBW70585.1"/>
    </source>
</evidence>
<reference evidence="2 3" key="1">
    <citation type="journal article" date="2023" name="G3 (Bethesda)">
        <title>A high-quality reference genome for the fission yeast Schizosaccharomyces osmophilus.</title>
        <authorList>
            <person name="Jia G.S."/>
            <person name="Zhang W.C."/>
            <person name="Liang Y."/>
            <person name="Liu X.H."/>
            <person name="Rhind N."/>
            <person name="Pidoux A."/>
            <person name="Brysch-Herzberg M."/>
            <person name="Du L.L."/>
        </authorList>
    </citation>
    <scope>NUCLEOTIDE SEQUENCE [LARGE SCALE GENOMIC DNA]</scope>
    <source>
        <strain evidence="2 3">CBS 15793</strain>
    </source>
</reference>
<dbReference type="InterPro" id="IPR013950">
    <property type="entry name" value="Mis14/Nsl1"/>
</dbReference>
<accession>A0AAE9W6W4</accession>
<dbReference type="EMBL" id="CP115611">
    <property type="protein sequence ID" value="WBW70585.1"/>
    <property type="molecule type" value="Genomic_DNA"/>
</dbReference>
<keyword evidence="3" id="KW-1185">Reference proteome</keyword>
<dbReference type="GO" id="GO:0000444">
    <property type="term" value="C:MIS12/MIND type complex"/>
    <property type="evidence" value="ECO:0007669"/>
    <property type="project" value="TreeGrafter"/>
</dbReference>
<dbReference type="KEGG" id="som:SOMG_00303"/>
<organism evidence="2 3">
    <name type="scientific">Schizosaccharomyces osmophilus</name>
    <dbReference type="NCBI Taxonomy" id="2545709"/>
    <lineage>
        <taxon>Eukaryota</taxon>
        <taxon>Fungi</taxon>
        <taxon>Dikarya</taxon>
        <taxon>Ascomycota</taxon>
        <taxon>Taphrinomycotina</taxon>
        <taxon>Schizosaccharomycetes</taxon>
        <taxon>Schizosaccharomycetales</taxon>
        <taxon>Schizosaccharomycetaceae</taxon>
        <taxon>Schizosaccharomyces</taxon>
    </lineage>
</organism>